<dbReference type="PANTHER" id="PTHR46173">
    <property type="entry name" value="CCA TRNA NUCLEOTIDYLTRANSFERASE 1, MITOCHONDRIAL"/>
    <property type="match status" value="1"/>
</dbReference>
<evidence type="ECO:0000256" key="9">
    <source>
        <dbReference type="RuleBase" id="RU003953"/>
    </source>
</evidence>
<dbReference type="InterPro" id="IPR043519">
    <property type="entry name" value="NT_sf"/>
</dbReference>
<dbReference type="GO" id="GO:0004810">
    <property type="term" value="F:CCA tRNA nucleotidyltransferase activity"/>
    <property type="evidence" value="ECO:0007669"/>
    <property type="project" value="UniProtKB-EC"/>
</dbReference>
<evidence type="ECO:0000256" key="3">
    <source>
        <dbReference type="ARBA" id="ARBA00022694"/>
    </source>
</evidence>
<evidence type="ECO:0000259" key="12">
    <source>
        <dbReference type="Pfam" id="PF13735"/>
    </source>
</evidence>
<dbReference type="Gene3D" id="1.10.246.80">
    <property type="match status" value="1"/>
</dbReference>
<gene>
    <name evidence="13" type="ORF">NQG31_00195</name>
</gene>
<evidence type="ECO:0000313" key="13">
    <source>
        <dbReference type="EMBL" id="MCT4793936.1"/>
    </source>
</evidence>
<evidence type="ECO:0000256" key="6">
    <source>
        <dbReference type="ARBA" id="ARBA00022741"/>
    </source>
</evidence>
<keyword evidence="5" id="KW-0479">Metal-binding</keyword>
<dbReference type="RefSeq" id="WP_034815200.1">
    <property type="nucleotide sequence ID" value="NZ_JANIEK010000001.1"/>
</dbReference>
<evidence type="ECO:0000256" key="7">
    <source>
        <dbReference type="ARBA" id="ARBA00022842"/>
    </source>
</evidence>
<dbReference type="Proteomes" id="UP001206821">
    <property type="component" value="Unassembled WGS sequence"/>
</dbReference>
<dbReference type="CDD" id="cd05398">
    <property type="entry name" value="NT_ClassII-CCAase"/>
    <property type="match status" value="1"/>
</dbReference>
<evidence type="ECO:0000259" key="10">
    <source>
        <dbReference type="Pfam" id="PF01743"/>
    </source>
</evidence>
<dbReference type="SUPFAM" id="SSF81301">
    <property type="entry name" value="Nucleotidyltransferase"/>
    <property type="match status" value="1"/>
</dbReference>
<dbReference type="Gene3D" id="1.10.3090.10">
    <property type="entry name" value="cca-adding enzyme, domain 2"/>
    <property type="match status" value="1"/>
</dbReference>
<dbReference type="NCBIfam" id="NF009814">
    <property type="entry name" value="PRK13299.1"/>
    <property type="match status" value="1"/>
</dbReference>
<sequence length="379" mass="42661">MTEWEYAKQIIETINARGGEAYIVGGAVRDYMLGHLPDDIDIATSLFPDEVLALFPKAVPTGIDHGTVTVILDHHPFEVTTFRSEGTYSDSRRPDHVALGVSLEEDLLRRDFTMNAMAFHDGNVVDLFGGRLDLEAKVIRTVGSPYERFDEDALRIMRAFRFMAQLDFTLDEELVRAASALGHKLRHIAMERIAIEFEKLMAGPAYKRALSSLMAAGIHAHLPDMDRHLLEKVIDDDRRPVNALGGWALLLYHAGDANWLAAWKRSNATKREASRLARLLSTGLDTFAIYDTPEATLDTYLRMEGRTDRALELKRALPIQRRSELRFDGRDAIAIGAKGATIKQLLAHLERVVLHGELSNEETILRKEAGAWLRHEERS</sequence>
<dbReference type="EMBL" id="JANIEK010000001">
    <property type="protein sequence ID" value="MCT4793936.1"/>
    <property type="molecule type" value="Genomic_DNA"/>
</dbReference>
<dbReference type="Pfam" id="PF01743">
    <property type="entry name" value="PolyA_pol"/>
    <property type="match status" value="1"/>
</dbReference>
<dbReference type="InterPro" id="IPR050264">
    <property type="entry name" value="Bact_CCA-adding_enz_type3_sf"/>
</dbReference>
<feature type="domain" description="tRNA nucleotidyltransferase/poly(A) polymerase RNA and SrmB- binding" evidence="11">
    <location>
        <begin position="167"/>
        <end position="227"/>
    </location>
</feature>
<comment type="caution">
    <text evidence="13">The sequence shown here is derived from an EMBL/GenBank/DDBJ whole genome shotgun (WGS) entry which is preliminary data.</text>
</comment>
<evidence type="ECO:0000256" key="2">
    <source>
        <dbReference type="ARBA" id="ARBA00022679"/>
    </source>
</evidence>
<accession>A0ABT2KWG1</accession>
<dbReference type="SUPFAM" id="SSF81891">
    <property type="entry name" value="Poly A polymerase C-terminal region-like"/>
    <property type="match status" value="1"/>
</dbReference>
<dbReference type="PANTHER" id="PTHR46173:SF1">
    <property type="entry name" value="CCA TRNA NUCLEOTIDYLTRANSFERASE 1, MITOCHONDRIAL"/>
    <property type="match status" value="1"/>
</dbReference>
<dbReference type="InterPro" id="IPR032810">
    <property type="entry name" value="CCA-adding_enz_C"/>
</dbReference>
<keyword evidence="3" id="KW-0819">tRNA processing</keyword>
<dbReference type="InterPro" id="IPR032828">
    <property type="entry name" value="PolyA_RNA-bd"/>
</dbReference>
<keyword evidence="7" id="KW-0460">Magnesium</keyword>
<name>A0ABT2KWG1_9BACL</name>
<evidence type="ECO:0000256" key="8">
    <source>
        <dbReference type="ARBA" id="ARBA00022884"/>
    </source>
</evidence>
<keyword evidence="8 9" id="KW-0694">RNA-binding</keyword>
<evidence type="ECO:0000256" key="1">
    <source>
        <dbReference type="ARBA" id="ARBA00001946"/>
    </source>
</evidence>
<dbReference type="Pfam" id="PF12627">
    <property type="entry name" value="PolyA_pol_RNAbd"/>
    <property type="match status" value="1"/>
</dbReference>
<comment type="similarity">
    <text evidence="9">Belongs to the tRNA nucleotidyltransferase/poly(A) polymerase family.</text>
</comment>
<dbReference type="InterPro" id="IPR002646">
    <property type="entry name" value="PolA_pol_head_dom"/>
</dbReference>
<reference evidence="13 14" key="1">
    <citation type="submission" date="2022-07" db="EMBL/GenBank/DDBJ databases">
        <title>Genomic and pangenome structural analysis of the polyextremophile Exiguobacterium.</title>
        <authorList>
            <person name="Shen L."/>
        </authorList>
    </citation>
    <scope>NUCLEOTIDE SEQUENCE [LARGE SCALE GENOMIC DNA]</scope>
    <source>
        <strain evidence="13 14">12_1</strain>
    </source>
</reference>
<feature type="domain" description="CCA-adding enzyme C-terminal" evidence="12">
    <location>
        <begin position="246"/>
        <end position="367"/>
    </location>
</feature>
<keyword evidence="2 9" id="KW-0808">Transferase</keyword>
<evidence type="ECO:0000256" key="5">
    <source>
        <dbReference type="ARBA" id="ARBA00022723"/>
    </source>
</evidence>
<proteinExistence type="inferred from homology"/>
<feature type="domain" description="Poly A polymerase head" evidence="10">
    <location>
        <begin position="21"/>
        <end position="140"/>
    </location>
</feature>
<keyword evidence="14" id="KW-1185">Reference proteome</keyword>
<organism evidence="13 14">
    <name type="scientific">Exiguobacterium alkaliphilum</name>
    <dbReference type="NCBI Taxonomy" id="1428684"/>
    <lineage>
        <taxon>Bacteria</taxon>
        <taxon>Bacillati</taxon>
        <taxon>Bacillota</taxon>
        <taxon>Bacilli</taxon>
        <taxon>Bacillales</taxon>
        <taxon>Bacillales Family XII. Incertae Sedis</taxon>
        <taxon>Exiguobacterium</taxon>
    </lineage>
</organism>
<comment type="cofactor">
    <cofactor evidence="1">
        <name>Mg(2+)</name>
        <dbReference type="ChEBI" id="CHEBI:18420"/>
    </cofactor>
</comment>
<evidence type="ECO:0000313" key="14">
    <source>
        <dbReference type="Proteomes" id="UP001206821"/>
    </source>
</evidence>
<evidence type="ECO:0000259" key="11">
    <source>
        <dbReference type="Pfam" id="PF12627"/>
    </source>
</evidence>
<evidence type="ECO:0000256" key="4">
    <source>
        <dbReference type="ARBA" id="ARBA00022695"/>
    </source>
</evidence>
<dbReference type="EC" id="2.7.7.72" evidence="13"/>
<dbReference type="Pfam" id="PF13735">
    <property type="entry name" value="tRNA_NucTran2_2"/>
    <property type="match status" value="1"/>
</dbReference>
<keyword evidence="4 13" id="KW-0548">Nucleotidyltransferase</keyword>
<keyword evidence="6" id="KW-0547">Nucleotide-binding</keyword>
<dbReference type="Gene3D" id="3.30.460.10">
    <property type="entry name" value="Beta Polymerase, domain 2"/>
    <property type="match status" value="1"/>
</dbReference>
<protein>
    <submittedName>
        <fullName evidence="13">CCA tRNA nucleotidyltransferase</fullName>
        <ecNumber evidence="13">2.7.7.72</ecNumber>
    </submittedName>
</protein>